<dbReference type="Gene3D" id="1.10.10.10">
    <property type="entry name" value="Winged helix-like DNA-binding domain superfamily/Winged helix DNA-binding domain"/>
    <property type="match status" value="2"/>
</dbReference>
<dbReference type="Pfam" id="PF01978">
    <property type="entry name" value="TrmB"/>
    <property type="match status" value="1"/>
</dbReference>
<protein>
    <submittedName>
        <fullName evidence="2">Sugar-specific transcriptional regulator TrmB</fullName>
    </submittedName>
</protein>
<dbReference type="Proteomes" id="UP000199103">
    <property type="component" value="Chromosome I"/>
</dbReference>
<dbReference type="PANTHER" id="PTHR34293">
    <property type="entry name" value="HTH-TYPE TRANSCRIPTIONAL REGULATOR TRMBL2"/>
    <property type="match status" value="1"/>
</dbReference>
<dbReference type="InterPro" id="IPR000792">
    <property type="entry name" value="Tscrpt_reg_LuxR_C"/>
</dbReference>
<dbReference type="GO" id="GO:0006355">
    <property type="term" value="P:regulation of DNA-templated transcription"/>
    <property type="evidence" value="ECO:0007669"/>
    <property type="project" value="InterPro"/>
</dbReference>
<evidence type="ECO:0000313" key="3">
    <source>
        <dbReference type="Proteomes" id="UP000199103"/>
    </source>
</evidence>
<dbReference type="InterPro" id="IPR051797">
    <property type="entry name" value="TrmB-like"/>
</dbReference>
<evidence type="ECO:0000259" key="1">
    <source>
        <dbReference type="SMART" id="SM00421"/>
    </source>
</evidence>
<dbReference type="PANTHER" id="PTHR34293:SF1">
    <property type="entry name" value="HTH-TYPE TRANSCRIPTIONAL REGULATOR TRMBL2"/>
    <property type="match status" value="1"/>
</dbReference>
<sequence length="344" mass="37332">MPDETSETTAAPSLQALGISPAAEAVYRALLSRSQATTDDLVEELQRTPAEVTGLLSDLEGLGLVNRMPGRPLRMRAARPDVALEVLVSRRQQELARVQLASRQLLTLIPPAERHRPEDIVEVVVGPSAIAARFEQLLDRTRDELLVLDRPPYVTDSARAESTVKSLLRDEVTVRGIYAPEAIEEPGALQAVQDAIRSGEQSRVHPAIGMKLAISDRELAIMPVGADEAVEAALCIRPSVLLDALAQLFDLLWQLATPIVVPDSDHEPTDSDRSDRELAALLGSGAKDDVIARHLGTSPRTLSRRISQLMDNLHVRTRFQAGARAAGLGWLSPDPEGPDRGLVQ</sequence>
<accession>A0A1H1YGS7</accession>
<dbReference type="EMBL" id="LT629772">
    <property type="protein sequence ID" value="SDT20670.1"/>
    <property type="molecule type" value="Genomic_DNA"/>
</dbReference>
<dbReference type="SMART" id="SM00421">
    <property type="entry name" value="HTH_LUXR"/>
    <property type="match status" value="1"/>
</dbReference>
<gene>
    <name evidence="2" type="ORF">SAMN04489812_4575</name>
</gene>
<dbReference type="GO" id="GO:0003677">
    <property type="term" value="F:DNA binding"/>
    <property type="evidence" value="ECO:0007669"/>
    <property type="project" value="InterPro"/>
</dbReference>
<organism evidence="2 3">
    <name type="scientific">Microlunatus soli</name>
    <dbReference type="NCBI Taxonomy" id="630515"/>
    <lineage>
        <taxon>Bacteria</taxon>
        <taxon>Bacillati</taxon>
        <taxon>Actinomycetota</taxon>
        <taxon>Actinomycetes</taxon>
        <taxon>Propionibacteriales</taxon>
        <taxon>Propionibacteriaceae</taxon>
        <taxon>Microlunatus</taxon>
    </lineage>
</organism>
<keyword evidence="3" id="KW-1185">Reference proteome</keyword>
<dbReference type="InterPro" id="IPR036390">
    <property type="entry name" value="WH_DNA-bd_sf"/>
</dbReference>
<proteinExistence type="predicted"/>
<dbReference type="InterPro" id="IPR016032">
    <property type="entry name" value="Sig_transdc_resp-reg_C-effctor"/>
</dbReference>
<dbReference type="SUPFAM" id="SSF46785">
    <property type="entry name" value="Winged helix' DNA-binding domain"/>
    <property type="match status" value="1"/>
</dbReference>
<evidence type="ECO:0000313" key="2">
    <source>
        <dbReference type="EMBL" id="SDT20670.1"/>
    </source>
</evidence>
<dbReference type="InterPro" id="IPR002831">
    <property type="entry name" value="Tscrpt_reg_TrmB_N"/>
</dbReference>
<name>A0A1H1YGS7_9ACTN</name>
<reference evidence="2 3" key="1">
    <citation type="submission" date="2016-10" db="EMBL/GenBank/DDBJ databases">
        <authorList>
            <person name="de Groot N.N."/>
        </authorList>
    </citation>
    <scope>NUCLEOTIDE SEQUENCE [LARGE SCALE GENOMIC DNA]</scope>
    <source>
        <strain evidence="2 3">DSM 21800</strain>
    </source>
</reference>
<dbReference type="STRING" id="630515.SAMN04489812_4575"/>
<dbReference type="OrthoDB" id="3728246at2"/>
<dbReference type="SUPFAM" id="SSF46894">
    <property type="entry name" value="C-terminal effector domain of the bipartite response regulators"/>
    <property type="match status" value="1"/>
</dbReference>
<dbReference type="AlphaFoldDB" id="A0A1H1YGS7"/>
<dbReference type="InterPro" id="IPR036388">
    <property type="entry name" value="WH-like_DNA-bd_sf"/>
</dbReference>
<feature type="domain" description="HTH luxR-type" evidence="1">
    <location>
        <begin position="268"/>
        <end position="325"/>
    </location>
</feature>
<dbReference type="RefSeq" id="WP_091527685.1">
    <property type="nucleotide sequence ID" value="NZ_LT629772.1"/>
</dbReference>